<feature type="region of interest" description="Disordered" evidence="1">
    <location>
        <begin position="17"/>
        <end position="45"/>
    </location>
</feature>
<dbReference type="RefSeq" id="XP_040637392.1">
    <property type="nucleotide sequence ID" value="XM_040782341.1"/>
</dbReference>
<proteinExistence type="predicted"/>
<reference evidence="3" key="1">
    <citation type="journal article" date="2014" name="Nat. Commun.">
        <title>Genomic adaptations of the halophilic Dead Sea filamentous fungus Eurotium rubrum.</title>
        <authorList>
            <person name="Kis-Papo T."/>
            <person name="Weig A.R."/>
            <person name="Riley R."/>
            <person name="Persoh D."/>
            <person name="Salamov A."/>
            <person name="Sun H."/>
            <person name="Lipzen A."/>
            <person name="Wasser S.P."/>
            <person name="Rambold G."/>
            <person name="Grigoriev I.V."/>
            <person name="Nevo E."/>
        </authorList>
    </citation>
    <scope>NUCLEOTIDE SEQUENCE [LARGE SCALE GENOMIC DNA]</scope>
    <source>
        <strain evidence="3">CBS 135680</strain>
    </source>
</reference>
<feature type="compositionally biased region" description="Basic and acidic residues" evidence="1">
    <location>
        <begin position="21"/>
        <end position="42"/>
    </location>
</feature>
<sequence length="112" mass="12326">MSSLGLVLAGGSTNAFGRMMENSRDIDPENGRHSRPWPRDVDATAPRMEMMVRCRSRRQIEETGGQRKTAYSSLLLSSCTRLDQIPFFISPASSGEASTSPISILSFYPIAL</sequence>
<keyword evidence="3" id="KW-1185">Reference proteome</keyword>
<evidence type="ECO:0000313" key="3">
    <source>
        <dbReference type="Proteomes" id="UP000019804"/>
    </source>
</evidence>
<dbReference type="EMBL" id="KK088430">
    <property type="protein sequence ID" value="EYE93704.1"/>
    <property type="molecule type" value="Genomic_DNA"/>
</dbReference>
<dbReference type="Proteomes" id="UP000019804">
    <property type="component" value="Unassembled WGS sequence"/>
</dbReference>
<dbReference type="GeneID" id="63697465"/>
<dbReference type="HOGENOM" id="CLU_2145349_0_0_1"/>
<evidence type="ECO:0000256" key="1">
    <source>
        <dbReference type="SAM" id="MobiDB-lite"/>
    </source>
</evidence>
<evidence type="ECO:0000313" key="2">
    <source>
        <dbReference type="EMBL" id="EYE93704.1"/>
    </source>
</evidence>
<gene>
    <name evidence="2" type="ORF">EURHEDRAFT_414119</name>
</gene>
<protein>
    <submittedName>
        <fullName evidence="2">Uncharacterized protein</fullName>
    </submittedName>
</protein>
<accession>A0A017SAP6</accession>
<organism evidence="2 3">
    <name type="scientific">Aspergillus ruber (strain CBS 135680)</name>
    <dbReference type="NCBI Taxonomy" id="1388766"/>
    <lineage>
        <taxon>Eukaryota</taxon>
        <taxon>Fungi</taxon>
        <taxon>Dikarya</taxon>
        <taxon>Ascomycota</taxon>
        <taxon>Pezizomycotina</taxon>
        <taxon>Eurotiomycetes</taxon>
        <taxon>Eurotiomycetidae</taxon>
        <taxon>Eurotiales</taxon>
        <taxon>Aspergillaceae</taxon>
        <taxon>Aspergillus</taxon>
        <taxon>Aspergillus subgen. Aspergillus</taxon>
    </lineage>
</organism>
<dbReference type="AlphaFoldDB" id="A0A017SAP6"/>
<name>A0A017SAP6_ASPRC</name>